<reference evidence="2" key="1">
    <citation type="journal article" date="2014" name="Front. Microbiol.">
        <title>High frequency of phylogenetically diverse reductive dehalogenase-homologous genes in deep subseafloor sedimentary metagenomes.</title>
        <authorList>
            <person name="Kawai M."/>
            <person name="Futagami T."/>
            <person name="Toyoda A."/>
            <person name="Takaki Y."/>
            <person name="Nishi S."/>
            <person name="Hori S."/>
            <person name="Arai W."/>
            <person name="Tsubouchi T."/>
            <person name="Morono Y."/>
            <person name="Uchiyama I."/>
            <person name="Ito T."/>
            <person name="Fujiyama A."/>
            <person name="Inagaki F."/>
            <person name="Takami H."/>
        </authorList>
    </citation>
    <scope>NUCLEOTIDE SEQUENCE</scope>
    <source>
        <strain evidence="2">Expedition CK06-06</strain>
    </source>
</reference>
<dbReference type="EMBL" id="BARU01031041">
    <property type="protein sequence ID" value="GAH70138.1"/>
    <property type="molecule type" value="Genomic_DNA"/>
</dbReference>
<feature type="non-terminal residue" evidence="2">
    <location>
        <position position="1"/>
    </location>
</feature>
<evidence type="ECO:0000313" key="2">
    <source>
        <dbReference type="EMBL" id="GAH70138.1"/>
    </source>
</evidence>
<dbReference type="Gene3D" id="1.20.920.20">
    <property type="match status" value="1"/>
</dbReference>
<keyword evidence="1" id="KW-0175">Coiled coil</keyword>
<evidence type="ECO:0000256" key="1">
    <source>
        <dbReference type="SAM" id="Coils"/>
    </source>
</evidence>
<dbReference type="AlphaFoldDB" id="X1JK67"/>
<protein>
    <submittedName>
        <fullName evidence="2">Uncharacterized protein</fullName>
    </submittedName>
</protein>
<organism evidence="2">
    <name type="scientific">marine sediment metagenome</name>
    <dbReference type="NCBI Taxonomy" id="412755"/>
    <lineage>
        <taxon>unclassified sequences</taxon>
        <taxon>metagenomes</taxon>
        <taxon>ecological metagenomes</taxon>
    </lineage>
</organism>
<sequence>VDIYAKIKGDFEKLPDILTKLSNFSGDIVKENNDLKVKLKSIDEKFQTLQREYETKDSKVSDAEREASRYKRKLESVEEQMSGLREIYEEMAQERSKDIEIQDLLAIYTVLFEKVFAANPHTKILLLLQGVDKEIWTRDELVKTTGFAPAAILKALHDLRNNGIVDLDESAKEIKLVTKQEEKEI</sequence>
<feature type="coiled-coil region" evidence="1">
    <location>
        <begin position="32"/>
        <end position="94"/>
    </location>
</feature>
<gene>
    <name evidence="2" type="ORF">S03H2_49149</name>
</gene>
<comment type="caution">
    <text evidence="2">The sequence shown here is derived from an EMBL/GenBank/DDBJ whole genome shotgun (WGS) entry which is preliminary data.</text>
</comment>
<accession>X1JK67</accession>
<name>X1JK67_9ZZZZ</name>
<proteinExistence type="predicted"/>